<evidence type="ECO:0008006" key="4">
    <source>
        <dbReference type="Google" id="ProtNLM"/>
    </source>
</evidence>
<reference evidence="2 3" key="1">
    <citation type="journal article" date="2012" name="New Phytol.">
        <title>Insight into trade-off between wood decay and parasitism from the genome of a fungal forest pathogen.</title>
        <authorList>
            <person name="Olson A."/>
            <person name="Aerts A."/>
            <person name="Asiegbu F."/>
            <person name="Belbahri L."/>
            <person name="Bouzid O."/>
            <person name="Broberg A."/>
            <person name="Canback B."/>
            <person name="Coutinho P.M."/>
            <person name="Cullen D."/>
            <person name="Dalman K."/>
            <person name="Deflorio G."/>
            <person name="van Diepen L.T."/>
            <person name="Dunand C."/>
            <person name="Duplessis S."/>
            <person name="Durling M."/>
            <person name="Gonthier P."/>
            <person name="Grimwood J."/>
            <person name="Fossdal C.G."/>
            <person name="Hansson D."/>
            <person name="Henrissat B."/>
            <person name="Hietala A."/>
            <person name="Himmelstrand K."/>
            <person name="Hoffmeister D."/>
            <person name="Hogberg N."/>
            <person name="James T.Y."/>
            <person name="Karlsson M."/>
            <person name="Kohler A."/>
            <person name="Kues U."/>
            <person name="Lee Y.H."/>
            <person name="Lin Y.C."/>
            <person name="Lind M."/>
            <person name="Lindquist E."/>
            <person name="Lombard V."/>
            <person name="Lucas S."/>
            <person name="Lunden K."/>
            <person name="Morin E."/>
            <person name="Murat C."/>
            <person name="Park J."/>
            <person name="Raffaello T."/>
            <person name="Rouze P."/>
            <person name="Salamov A."/>
            <person name="Schmutz J."/>
            <person name="Solheim H."/>
            <person name="Stahlberg J."/>
            <person name="Velez H."/>
            <person name="de Vries R.P."/>
            <person name="Wiebenga A."/>
            <person name="Woodward S."/>
            <person name="Yakovlev I."/>
            <person name="Garbelotto M."/>
            <person name="Martin F."/>
            <person name="Grigoriev I.V."/>
            <person name="Stenlid J."/>
        </authorList>
    </citation>
    <scope>NUCLEOTIDE SEQUENCE [LARGE SCALE GENOMIC DNA]</scope>
    <source>
        <strain evidence="2 3">TC 32-1</strain>
    </source>
</reference>
<feature type="compositionally biased region" description="Pro residues" evidence="1">
    <location>
        <begin position="151"/>
        <end position="162"/>
    </location>
</feature>
<evidence type="ECO:0000313" key="3">
    <source>
        <dbReference type="Proteomes" id="UP000030671"/>
    </source>
</evidence>
<organism evidence="2 3">
    <name type="scientific">Heterobasidion irregulare (strain TC 32-1)</name>
    <dbReference type="NCBI Taxonomy" id="747525"/>
    <lineage>
        <taxon>Eukaryota</taxon>
        <taxon>Fungi</taxon>
        <taxon>Dikarya</taxon>
        <taxon>Basidiomycota</taxon>
        <taxon>Agaricomycotina</taxon>
        <taxon>Agaricomycetes</taxon>
        <taxon>Russulales</taxon>
        <taxon>Bondarzewiaceae</taxon>
        <taxon>Heterobasidion</taxon>
        <taxon>Heterobasidion annosum species complex</taxon>
    </lineage>
</organism>
<dbReference type="CDD" id="cd20557">
    <property type="entry name" value="CYCLIN_ScPCL1-like"/>
    <property type="match status" value="1"/>
</dbReference>
<dbReference type="GeneID" id="20672821"/>
<evidence type="ECO:0000256" key="1">
    <source>
        <dbReference type="SAM" id="MobiDB-lite"/>
    </source>
</evidence>
<dbReference type="GO" id="GO:0019901">
    <property type="term" value="F:protein kinase binding"/>
    <property type="evidence" value="ECO:0007669"/>
    <property type="project" value="InterPro"/>
</dbReference>
<dbReference type="Gene3D" id="1.10.472.10">
    <property type="entry name" value="Cyclin-like"/>
    <property type="match status" value="1"/>
</dbReference>
<keyword evidence="3" id="KW-1185">Reference proteome</keyword>
<dbReference type="GO" id="GO:0016538">
    <property type="term" value="F:cyclin-dependent protein serine/threonine kinase regulator activity"/>
    <property type="evidence" value="ECO:0007669"/>
    <property type="project" value="TreeGrafter"/>
</dbReference>
<feature type="compositionally biased region" description="Polar residues" evidence="1">
    <location>
        <begin position="1"/>
        <end position="23"/>
    </location>
</feature>
<dbReference type="PANTHER" id="PTHR15615:SF36">
    <property type="entry name" value="PHO85 CYCLIN-5"/>
    <property type="match status" value="1"/>
</dbReference>
<dbReference type="STRING" id="747525.W4K681"/>
<dbReference type="EMBL" id="KI925459">
    <property type="protein sequence ID" value="ETW80581.1"/>
    <property type="molecule type" value="Genomic_DNA"/>
</dbReference>
<dbReference type="HOGENOM" id="CLU_018882_0_0_1"/>
<name>W4K681_HETIT</name>
<feature type="region of interest" description="Disordered" evidence="1">
    <location>
        <begin position="151"/>
        <end position="199"/>
    </location>
</feature>
<dbReference type="InterPro" id="IPR013922">
    <property type="entry name" value="Cyclin_PHO80-like"/>
</dbReference>
<dbReference type="RefSeq" id="XP_009547311.1">
    <property type="nucleotide sequence ID" value="XM_009549016.1"/>
</dbReference>
<feature type="region of interest" description="Disordered" evidence="1">
    <location>
        <begin position="1"/>
        <end position="82"/>
    </location>
</feature>
<protein>
    <recommendedName>
        <fullName evidence="4">Cyclin N-terminal domain-containing protein</fullName>
    </recommendedName>
</protein>
<feature type="compositionally biased region" description="Low complexity" evidence="1">
    <location>
        <begin position="24"/>
        <end position="67"/>
    </location>
</feature>
<proteinExistence type="predicted"/>
<dbReference type="GO" id="GO:0005634">
    <property type="term" value="C:nucleus"/>
    <property type="evidence" value="ECO:0007669"/>
    <property type="project" value="TreeGrafter"/>
</dbReference>
<gene>
    <name evidence="2" type="ORF">HETIRDRAFT_409979</name>
</gene>
<evidence type="ECO:0000313" key="2">
    <source>
        <dbReference type="EMBL" id="ETW80581.1"/>
    </source>
</evidence>
<dbReference type="PANTHER" id="PTHR15615">
    <property type="match status" value="1"/>
</dbReference>
<accession>W4K681</accession>
<dbReference type="InParanoid" id="W4K681"/>
<dbReference type="OrthoDB" id="286814at2759"/>
<feature type="compositionally biased region" description="Low complexity" evidence="1">
    <location>
        <begin position="179"/>
        <end position="198"/>
    </location>
</feature>
<dbReference type="GO" id="GO:0000307">
    <property type="term" value="C:cyclin-dependent protein kinase holoenzyme complex"/>
    <property type="evidence" value="ECO:0007669"/>
    <property type="project" value="TreeGrafter"/>
</dbReference>
<dbReference type="KEGG" id="hir:HETIRDRAFT_409979"/>
<dbReference type="AlphaFoldDB" id="W4K681"/>
<sequence>MHAISHSLTHRGSSASRTRSRWQPYSSVPSSRSPSSACLNTPATTVSTPPSTQTSSSGESDLLKSSSALPLSQKDGTPRDVQKSRCVNGLVDLAVKSLCEIWHPHDIPAVFSAPTRTIVPAPIASSSVSLPSTHQTNIHLFHPRYSQLPSPVSPGCPLPSPSTPFSTTSQYSDNVTDNSSTSSSSTPSSSTSSKPTRSNVVPLKGFVHEVLRRSRTSCSVLQTALCYLEAIRCKVPNIIQQEKLGNGVRGEPDQSFRIIQADESEANFVDEAMTDDLIGTSYSADSDSSCGSVEPTVRIMDTSLPPTPSFCSTSQPEVVTSLRRPGPSAELPPLPPLPSPLLCPRRSFLAALILASKFTQDKCYSNRAWAKLAGLPAREIGRCERALGEALEWRLWVGKLPCPRGPVSRSRSHGALLMSGSSSFAEALNLGSTPGYSMLPPSTLRRSSTLPASAFASTLSRDASALSLRFPQPPLEMAMVPQTLSLDSHLATQFAPMPAPPMTTWSHGEAGTDISYSASYPAPLSDASSTPMLSVSPTSTVSSQDSLYEERTINMASFVDVASPLAMKVDPSIPARPSGYAFAYPGEWPSTAGEYMSEGGISGSWDGVGYSLREDLRC</sequence>
<dbReference type="Proteomes" id="UP000030671">
    <property type="component" value="Unassembled WGS sequence"/>
</dbReference>
<dbReference type="eggNOG" id="KOG1674">
    <property type="taxonomic scope" value="Eukaryota"/>
</dbReference>